<dbReference type="EMBL" id="GL385395">
    <property type="protein sequence ID" value="EJT80747.1"/>
    <property type="molecule type" value="Genomic_DNA"/>
</dbReference>
<dbReference type="HOGENOM" id="CLU_813924_0_0_1"/>
<reference evidence="2" key="5">
    <citation type="submission" date="2018-04" db="UniProtKB">
        <authorList>
            <consortium name="EnsemblFungi"/>
        </authorList>
    </citation>
    <scope>IDENTIFICATION</scope>
    <source>
        <strain evidence="2">R3-111a-1</strain>
    </source>
</reference>
<evidence type="ECO:0000313" key="2">
    <source>
        <dbReference type="EnsemblFungi" id="EJT80747"/>
    </source>
</evidence>
<accession>J3NHK4</accession>
<dbReference type="GeneID" id="20341199"/>
<dbReference type="AlphaFoldDB" id="J3NHK4"/>
<reference evidence="3" key="1">
    <citation type="submission" date="2010-07" db="EMBL/GenBank/DDBJ databases">
        <title>The genome sequence of Gaeumannomyces graminis var. tritici strain R3-111a-1.</title>
        <authorList>
            <consortium name="The Broad Institute Genome Sequencing Platform"/>
            <person name="Ma L.-J."/>
            <person name="Dead R."/>
            <person name="Young S."/>
            <person name="Zeng Q."/>
            <person name="Koehrsen M."/>
            <person name="Alvarado L."/>
            <person name="Berlin A."/>
            <person name="Chapman S.B."/>
            <person name="Chen Z."/>
            <person name="Freedman E."/>
            <person name="Gellesch M."/>
            <person name="Goldberg J."/>
            <person name="Griggs A."/>
            <person name="Gujja S."/>
            <person name="Heilman E.R."/>
            <person name="Heiman D."/>
            <person name="Hepburn T."/>
            <person name="Howarth C."/>
            <person name="Jen D."/>
            <person name="Larson L."/>
            <person name="Mehta T."/>
            <person name="Neiman D."/>
            <person name="Pearson M."/>
            <person name="Roberts A."/>
            <person name="Saif S."/>
            <person name="Shea T."/>
            <person name="Shenoy N."/>
            <person name="Sisk P."/>
            <person name="Stolte C."/>
            <person name="Sykes S."/>
            <person name="Walk T."/>
            <person name="White J."/>
            <person name="Yandava C."/>
            <person name="Haas B."/>
            <person name="Nusbaum C."/>
            <person name="Birren B."/>
        </authorList>
    </citation>
    <scope>NUCLEOTIDE SEQUENCE [LARGE SCALE GENOMIC DNA]</scope>
    <source>
        <strain evidence="3">R3-111a-1</strain>
    </source>
</reference>
<reference evidence="2" key="4">
    <citation type="journal article" date="2015" name="G3 (Bethesda)">
        <title>Genome sequences of three phytopathogenic species of the Magnaporthaceae family of fungi.</title>
        <authorList>
            <person name="Okagaki L.H."/>
            <person name="Nunes C.C."/>
            <person name="Sailsbery J."/>
            <person name="Clay B."/>
            <person name="Brown D."/>
            <person name="John T."/>
            <person name="Oh Y."/>
            <person name="Young N."/>
            <person name="Fitzgerald M."/>
            <person name="Haas B.J."/>
            <person name="Zeng Q."/>
            <person name="Young S."/>
            <person name="Adiconis X."/>
            <person name="Fan L."/>
            <person name="Levin J.Z."/>
            <person name="Mitchell T.K."/>
            <person name="Okubara P.A."/>
            <person name="Farman M.L."/>
            <person name="Kohn L.M."/>
            <person name="Birren B."/>
            <person name="Ma L.-J."/>
            <person name="Dean R.A."/>
        </authorList>
    </citation>
    <scope>NUCLEOTIDE SEQUENCE</scope>
    <source>
        <strain evidence="2">R3-111a-1</strain>
    </source>
</reference>
<dbReference type="VEuPathDB" id="FungiDB:GGTG_00741"/>
<dbReference type="EnsemblFungi" id="EJT80747">
    <property type="protein sequence ID" value="EJT80747"/>
    <property type="gene ID" value="GGTG_00741"/>
</dbReference>
<reference evidence="1" key="3">
    <citation type="submission" date="2010-09" db="EMBL/GenBank/DDBJ databases">
        <title>Annotation of Gaeumannomyces graminis var. tritici R3-111a-1.</title>
        <authorList>
            <consortium name="The Broad Institute Genome Sequencing Platform"/>
            <person name="Ma L.-J."/>
            <person name="Dead R."/>
            <person name="Young S.K."/>
            <person name="Zeng Q."/>
            <person name="Gargeya S."/>
            <person name="Fitzgerald M."/>
            <person name="Haas B."/>
            <person name="Abouelleil A."/>
            <person name="Alvarado L."/>
            <person name="Arachchi H.M."/>
            <person name="Berlin A."/>
            <person name="Brown A."/>
            <person name="Chapman S.B."/>
            <person name="Chen Z."/>
            <person name="Dunbar C."/>
            <person name="Freedman E."/>
            <person name="Gearin G."/>
            <person name="Gellesch M."/>
            <person name="Goldberg J."/>
            <person name="Griggs A."/>
            <person name="Gujja S."/>
            <person name="Heiman D."/>
            <person name="Howarth C."/>
            <person name="Larson L."/>
            <person name="Lui A."/>
            <person name="MacDonald P.J.P."/>
            <person name="Mehta T."/>
            <person name="Montmayeur A."/>
            <person name="Murphy C."/>
            <person name="Neiman D."/>
            <person name="Pearson M."/>
            <person name="Priest M."/>
            <person name="Roberts A."/>
            <person name="Saif S."/>
            <person name="Shea T."/>
            <person name="Shenoy N."/>
            <person name="Sisk P."/>
            <person name="Stolte C."/>
            <person name="Sykes S."/>
            <person name="Yandava C."/>
            <person name="Wortman J."/>
            <person name="Nusbaum C."/>
            <person name="Birren B."/>
        </authorList>
    </citation>
    <scope>NUCLEOTIDE SEQUENCE</scope>
    <source>
        <strain evidence="1">R3-111a-1</strain>
    </source>
</reference>
<evidence type="ECO:0000313" key="3">
    <source>
        <dbReference type="Proteomes" id="UP000006039"/>
    </source>
</evidence>
<organism evidence="1">
    <name type="scientific">Gaeumannomyces tritici (strain R3-111a-1)</name>
    <name type="common">Wheat and barley take-all root rot fungus</name>
    <name type="synonym">Gaeumannomyces graminis var. tritici</name>
    <dbReference type="NCBI Taxonomy" id="644352"/>
    <lineage>
        <taxon>Eukaryota</taxon>
        <taxon>Fungi</taxon>
        <taxon>Dikarya</taxon>
        <taxon>Ascomycota</taxon>
        <taxon>Pezizomycotina</taxon>
        <taxon>Sordariomycetes</taxon>
        <taxon>Sordariomycetidae</taxon>
        <taxon>Magnaporthales</taxon>
        <taxon>Magnaporthaceae</taxon>
        <taxon>Gaeumannomyces</taxon>
    </lineage>
</organism>
<protein>
    <submittedName>
        <fullName evidence="1 2">Uncharacterized protein</fullName>
    </submittedName>
</protein>
<dbReference type="Proteomes" id="UP000006039">
    <property type="component" value="Unassembled WGS sequence"/>
</dbReference>
<reference evidence="1" key="2">
    <citation type="submission" date="2010-07" db="EMBL/GenBank/DDBJ databases">
        <authorList>
            <consortium name="The Broad Institute Genome Sequencing Platform"/>
            <consortium name="Broad Institute Genome Sequencing Center for Infectious Disease"/>
            <person name="Ma L.-J."/>
            <person name="Dead R."/>
            <person name="Young S."/>
            <person name="Zeng Q."/>
            <person name="Koehrsen M."/>
            <person name="Alvarado L."/>
            <person name="Berlin A."/>
            <person name="Chapman S.B."/>
            <person name="Chen Z."/>
            <person name="Freedman E."/>
            <person name="Gellesch M."/>
            <person name="Goldberg J."/>
            <person name="Griggs A."/>
            <person name="Gujja S."/>
            <person name="Heilman E.R."/>
            <person name="Heiman D."/>
            <person name="Hepburn T."/>
            <person name="Howarth C."/>
            <person name="Jen D."/>
            <person name="Larson L."/>
            <person name="Mehta T."/>
            <person name="Neiman D."/>
            <person name="Pearson M."/>
            <person name="Roberts A."/>
            <person name="Saif S."/>
            <person name="Shea T."/>
            <person name="Shenoy N."/>
            <person name="Sisk P."/>
            <person name="Stolte C."/>
            <person name="Sykes S."/>
            <person name="Walk T."/>
            <person name="White J."/>
            <person name="Yandava C."/>
            <person name="Haas B."/>
            <person name="Nusbaum C."/>
            <person name="Birren B."/>
        </authorList>
    </citation>
    <scope>NUCLEOTIDE SEQUENCE</scope>
    <source>
        <strain evidence="1">R3-111a-1</strain>
    </source>
</reference>
<dbReference type="RefSeq" id="XP_009216756.1">
    <property type="nucleotide sequence ID" value="XM_009218492.1"/>
</dbReference>
<gene>
    <name evidence="2" type="primary">20341199</name>
    <name evidence="1" type="ORF">GGTG_00741</name>
</gene>
<evidence type="ECO:0000313" key="1">
    <source>
        <dbReference type="EMBL" id="EJT80747.1"/>
    </source>
</evidence>
<name>J3NHK4_GAET3</name>
<keyword evidence="3" id="KW-1185">Reference proteome</keyword>
<proteinExistence type="predicted"/>
<sequence>MQVFSLKLDHRHGLEKLEREFWKEINGKSPFTAQAFVHQVQLPREFASWHFDLPIKDKLPTRRVRQQKIRITKHRPFQRSQPFDFNQPYLQQYRWFWEKKAIFINPNSRLSNGLVLGLFEFYLLVLEAIELAGSLLGLEPLFGERVPEPAASDPGHGYRRGRVRAPYDLTKLVPKDFYNIREVKDYRFRTKAWFETGSDAEMHLQGSSVGPADVLELLRNSSPSRRRAPPSAEGVQTDDECEEELQEIHGTFANSPTCSVHMDKGPLDGVNLFQPRARDALNQAAPDPIRSMQALAKRAEDEDIRIIVLGRFTIEHDDRRATTLGVIVRPDDPGEDRVQYC</sequence>